<evidence type="ECO:0000313" key="3">
    <source>
        <dbReference type="Proteomes" id="UP001330827"/>
    </source>
</evidence>
<dbReference type="EMBL" id="CP109114">
    <property type="protein sequence ID" value="WSC14925.1"/>
    <property type="molecule type" value="Genomic_DNA"/>
</dbReference>
<name>A0ABZ1G556_9ACTN</name>
<protein>
    <recommendedName>
        <fullName evidence="1">RNA polymerase sigma-70 region 2 domain-containing protein</fullName>
    </recommendedName>
</protein>
<feature type="domain" description="RNA polymerase sigma-70 region 2" evidence="1">
    <location>
        <begin position="27"/>
        <end position="97"/>
    </location>
</feature>
<proteinExistence type="predicted"/>
<accession>A0ABZ1G556</accession>
<organism evidence="2 3">
    <name type="scientific">Streptomyces brevispora</name>
    <dbReference type="NCBI Taxonomy" id="887462"/>
    <lineage>
        <taxon>Bacteria</taxon>
        <taxon>Bacillati</taxon>
        <taxon>Actinomycetota</taxon>
        <taxon>Actinomycetes</taxon>
        <taxon>Kitasatosporales</taxon>
        <taxon>Streptomycetaceae</taxon>
        <taxon>Streptomyces</taxon>
    </lineage>
</organism>
<dbReference type="InterPro" id="IPR007627">
    <property type="entry name" value="RNA_pol_sigma70_r2"/>
</dbReference>
<dbReference type="Gene3D" id="1.10.1740.10">
    <property type="match status" value="1"/>
</dbReference>
<reference evidence="2 3" key="1">
    <citation type="submission" date="2022-10" db="EMBL/GenBank/DDBJ databases">
        <title>The complete genomes of actinobacterial strains from the NBC collection.</title>
        <authorList>
            <person name="Joergensen T.S."/>
            <person name="Alvarez Arevalo M."/>
            <person name="Sterndorff E.B."/>
            <person name="Faurdal D."/>
            <person name="Vuksanovic O."/>
            <person name="Mourched A.-S."/>
            <person name="Charusanti P."/>
            <person name="Shaw S."/>
            <person name="Blin K."/>
            <person name="Weber T."/>
        </authorList>
    </citation>
    <scope>NUCLEOTIDE SEQUENCE [LARGE SCALE GENOMIC DNA]</scope>
    <source>
        <strain evidence="2 3">NBC 01769</strain>
    </source>
</reference>
<dbReference type="Pfam" id="PF04542">
    <property type="entry name" value="Sigma70_r2"/>
    <property type="match status" value="1"/>
</dbReference>
<sequence>MANSAMPAATAAMTPAQQLNERFATIYATHLPRITALVGSQIINAEDKHLTDDLTAEAFTQVWLHLHKCEATTDAKVFSWVATIARRTVAHHFRTKKNRMERPADLGDWQYANRPMDQAAGYYTPTATGFRTAAIGNGDSDPDMDEALRRVRAGRPAVAA</sequence>
<evidence type="ECO:0000259" key="1">
    <source>
        <dbReference type="Pfam" id="PF04542"/>
    </source>
</evidence>
<gene>
    <name evidence="2" type="ORF">OIE64_20175</name>
</gene>
<keyword evidence="3" id="KW-1185">Reference proteome</keyword>
<dbReference type="Proteomes" id="UP001330827">
    <property type="component" value="Chromosome"/>
</dbReference>
<dbReference type="InterPro" id="IPR013325">
    <property type="entry name" value="RNA_pol_sigma_r2"/>
</dbReference>
<dbReference type="SUPFAM" id="SSF88946">
    <property type="entry name" value="Sigma2 domain of RNA polymerase sigma factors"/>
    <property type="match status" value="1"/>
</dbReference>
<evidence type="ECO:0000313" key="2">
    <source>
        <dbReference type="EMBL" id="WSC14925.1"/>
    </source>
</evidence>
<dbReference type="RefSeq" id="WP_326593846.1">
    <property type="nucleotide sequence ID" value="NZ_CP109114.1"/>
</dbReference>